<feature type="compositionally biased region" description="Low complexity" evidence="2">
    <location>
        <begin position="130"/>
        <end position="143"/>
    </location>
</feature>
<evidence type="ECO:0000259" key="3">
    <source>
        <dbReference type="Pfam" id="PF15058"/>
    </source>
</evidence>
<dbReference type="InterPro" id="IPR029385">
    <property type="entry name" value="Speriolin_N"/>
</dbReference>
<reference evidence="5" key="1">
    <citation type="journal article" date="2011" name="Funct. Integr. Genomics">
        <title>Major chimpanzee-specific structural changes in sperm development-associated genes.</title>
        <authorList>
            <person name="Kim R.N."/>
            <person name="Kim D.W."/>
            <person name="Choi S.H."/>
            <person name="Chae S.H."/>
            <person name="Nam S.H."/>
            <person name="Kim D.W."/>
            <person name="Kim A."/>
            <person name="Kang A."/>
            <person name="Park K.H."/>
            <person name="Lee Y.S."/>
            <person name="Hirai M."/>
            <person name="Suzuki Y."/>
            <person name="Sugano S."/>
            <person name="Hashimoto K."/>
            <person name="Kim D.S."/>
            <person name="Park H.S."/>
        </authorList>
    </citation>
    <scope>NUCLEOTIDE SEQUENCE</scope>
    <source>
        <tissue evidence="5">Testis</tissue>
    </source>
</reference>
<accession>G2HDZ2</accession>
<evidence type="ECO:0000256" key="1">
    <source>
        <dbReference type="SAM" id="Coils"/>
    </source>
</evidence>
<dbReference type="Pfam" id="PF15058">
    <property type="entry name" value="Speriolin_N"/>
    <property type="match status" value="1"/>
</dbReference>
<dbReference type="AlphaFoldDB" id="G2HDZ2"/>
<evidence type="ECO:0000259" key="4">
    <source>
        <dbReference type="Pfam" id="PF15059"/>
    </source>
</evidence>
<evidence type="ECO:0000256" key="2">
    <source>
        <dbReference type="SAM" id="MobiDB-lite"/>
    </source>
</evidence>
<dbReference type="Pfam" id="PF15059">
    <property type="entry name" value="Speriolin_C"/>
    <property type="match status" value="1"/>
</dbReference>
<name>G2HDZ2_PANTR</name>
<evidence type="ECO:0000313" key="5">
    <source>
        <dbReference type="EMBL" id="BAK61950.1"/>
    </source>
</evidence>
<protein>
    <submittedName>
        <fullName evidence="5">Spermatogenesis and centriole associated protein 1</fullName>
    </submittedName>
</protein>
<dbReference type="GeneID" id="740795"/>
<feature type="domain" description="Speriolin C-terminal" evidence="4">
    <location>
        <begin position="441"/>
        <end position="587"/>
    </location>
</feature>
<dbReference type="RefSeq" id="NP_001267307.1">
    <property type="nucleotide sequence ID" value="NM_001280378.1"/>
</dbReference>
<dbReference type="InterPro" id="IPR029384">
    <property type="entry name" value="Speriolin_C"/>
</dbReference>
<dbReference type="KEGG" id="ptr:740795"/>
<dbReference type="EMBL" id="AK304956">
    <property type="protein sequence ID" value="BAK61950.1"/>
    <property type="molecule type" value="mRNA"/>
</dbReference>
<feature type="coiled-coil region" evidence="1">
    <location>
        <begin position="7"/>
        <end position="34"/>
    </location>
</feature>
<dbReference type="CTD" id="375686"/>
<dbReference type="InterPro" id="IPR026715">
    <property type="entry name" value="SPATC1"/>
</dbReference>
<proteinExistence type="evidence at transcript level"/>
<feature type="compositionally biased region" description="Polar residues" evidence="2">
    <location>
        <begin position="299"/>
        <end position="314"/>
    </location>
</feature>
<dbReference type="PANTHER" id="PTHR22192:SF16">
    <property type="entry name" value="SPERIOLIN"/>
    <property type="match status" value="1"/>
</dbReference>
<feature type="compositionally biased region" description="Polar residues" evidence="2">
    <location>
        <begin position="343"/>
        <end position="353"/>
    </location>
</feature>
<feature type="domain" description="Speriolin N-terminal" evidence="3">
    <location>
        <begin position="1"/>
        <end position="228"/>
    </location>
</feature>
<feature type="compositionally biased region" description="Polar residues" evidence="2">
    <location>
        <begin position="386"/>
        <end position="397"/>
    </location>
</feature>
<dbReference type="PANTHER" id="PTHR22192">
    <property type="entry name" value="SPERIOLIN"/>
    <property type="match status" value="1"/>
</dbReference>
<organism evidence="5">
    <name type="scientific">Pan troglodytes</name>
    <name type="common">Chimpanzee</name>
    <dbReference type="NCBI Taxonomy" id="9598"/>
    <lineage>
        <taxon>Eukaryota</taxon>
        <taxon>Metazoa</taxon>
        <taxon>Chordata</taxon>
        <taxon>Craniata</taxon>
        <taxon>Vertebrata</taxon>
        <taxon>Euteleostomi</taxon>
        <taxon>Mammalia</taxon>
        <taxon>Eutheria</taxon>
        <taxon>Euarchontoglires</taxon>
        <taxon>Primates</taxon>
        <taxon>Haplorrhini</taxon>
        <taxon>Catarrhini</taxon>
        <taxon>Hominidae</taxon>
        <taxon>Pan</taxon>
    </lineage>
</organism>
<keyword evidence="1" id="KW-0175">Coiled coil</keyword>
<feature type="region of interest" description="Disordered" evidence="2">
    <location>
        <begin position="124"/>
        <end position="143"/>
    </location>
</feature>
<feature type="region of interest" description="Disordered" evidence="2">
    <location>
        <begin position="282"/>
        <end position="320"/>
    </location>
</feature>
<feature type="region of interest" description="Disordered" evidence="2">
    <location>
        <begin position="343"/>
        <end position="431"/>
    </location>
</feature>
<sequence>MSLLTDYEGLRHQIERLVRENEELKKLVRLIRENHELKSAIKTQAGGLGISGFTSGLGEATAGVPSRQNNGVFLPPSPAVANERVLEEVGIMALAPLAEMLTSLQPSATPGSLMSPLTGTLSTLMSGAAPTSQSSPLTSFLTSPTAGPLTGTLASSLGLPSTGTLTPNSPLAGPVAMSQSSPLIAPVTGTVAVSLSSPLLSSTATPLGVSQNLLANPMSNLVLPEAPRLRLAEPLRGGPSGPQSPACVVPTATTKVPFSTEPPQSTQDPEPLSMAFAGAPLQSSTPIRTMGTPAPETAFSFNTSDTQAQPSAAQEQVVPASVPTSPTVTILASAPALAPQVATSYTPSSTTHIAQGAPHPPSRMHNSPTRNLPVPRCPPHNAHSPPRTSSSPASVNDSRGPRTTEPSTKSMMEVERKLAHRKTSKFPENPRESKQLAWERLVGEIAFQLDRRILSSIFPERVRLYGFTVSNIPEKIIQASLNPSDHKLDEKLCQRLTQRYVSIMNRLQSLGYNGRVHPALTEQLVNAYGILRERPELAASEGGPYTVDFLQRVLVETVHPGMLADALLLLSCLSQLAHDDGKPMFIW</sequence>